<dbReference type="Pfam" id="PF02018">
    <property type="entry name" value="CBM_4_9"/>
    <property type="match status" value="2"/>
</dbReference>
<dbReference type="Gene3D" id="2.60.120.260">
    <property type="entry name" value="Galactose-binding domain-like"/>
    <property type="match status" value="3"/>
</dbReference>
<dbReference type="Pfam" id="PF02368">
    <property type="entry name" value="Big_2"/>
    <property type="match status" value="2"/>
</dbReference>
<keyword evidence="1" id="KW-0378">Hydrolase</keyword>
<evidence type="ECO:0000259" key="3">
    <source>
        <dbReference type="SMART" id="SM00635"/>
    </source>
</evidence>
<dbReference type="SMART" id="SM00635">
    <property type="entry name" value="BID_2"/>
    <property type="match status" value="2"/>
</dbReference>
<keyword evidence="2" id="KW-0732">Signal</keyword>
<dbReference type="Gene3D" id="2.60.40.1080">
    <property type="match status" value="2"/>
</dbReference>
<dbReference type="InterPro" id="IPR006626">
    <property type="entry name" value="PbH1"/>
</dbReference>
<evidence type="ECO:0000256" key="2">
    <source>
        <dbReference type="SAM" id="SignalP"/>
    </source>
</evidence>
<dbReference type="SUPFAM" id="SSF51126">
    <property type="entry name" value="Pectin lyase-like"/>
    <property type="match status" value="2"/>
</dbReference>
<dbReference type="InterPro" id="IPR003305">
    <property type="entry name" value="CenC_carb-bd"/>
</dbReference>
<organism evidence="4 5">
    <name type="scientific">Flammeovirga kamogawensis</name>
    <dbReference type="NCBI Taxonomy" id="373891"/>
    <lineage>
        <taxon>Bacteria</taxon>
        <taxon>Pseudomonadati</taxon>
        <taxon>Bacteroidota</taxon>
        <taxon>Cytophagia</taxon>
        <taxon>Cytophagales</taxon>
        <taxon>Flammeovirgaceae</taxon>
        <taxon>Flammeovirga</taxon>
    </lineage>
</organism>
<sequence>MKKAYLFFWLMFISCTQLLYATELDEVLEAESATLSGNTEMATGSFATGGSYLKLLQASPRGTLEISLDNVPTDGTYKLEIFSFNGGNAVNADLTVNGVTTPVVLNPSNWAYEGAAQVTILDVTLVGGIENTISISSPTHTLSLDNIVVREVYNIYYVSADGDDSNSGSIDAPWKTLTKATAAAKQVSKGGLLNPGDKLLFRRGDTFEGQLVVLCSGTESKPIELGSYGTGELPIISGSGNIANGDFHEAIKITNASYITMDGLWVKNDRKNKGNLTWGTNTSYAIKVIANKWGGVSKGLTFRNLKITDVYAIDMLDFQGIFTLDYYTAKGIFFDADKDDQTVSPVLEVGIDDVLIENCYFYNLGSTAISVRHLSNMTNNPVDEEERNLNYIIRNNHFEKLGGDGVILSSVCNAIVEKNTFIDLGQGEKNNQNDLLYGRGEGCWIWNTRNVVVQFNEQYSARGFGDTYASGHVDFYCNNSIFQYNYSEDTEGGFVEILGECENTTFRYNVSKNDGFRDHHGYSIWVSGYVGTDNTPVRSNNNFIYNNTVLLNKNGYKPDISIFAENTYIYNNIFKAVDGAQIGAEEVMIDIANGSELIVDNNLFYGDIANGFKNLDNNKITGQDPLFVDESAGNINGFQLQEGSPAIDSGKAFPEPSFPMAGQGIFENFSLHTATDIYGNEVDVNNLIPNIGADNNFNSQIHKDAIRTTGVTVAAAGGAIEVGETVQLTATVAPNNATYKTVTWSSSNTAVATVNSSTGLVTAVSNGNAAITATTEDGGFTSSANVTVGAEVEVDLVINGGFENGLNSDWNTWNSPQETTDAYEGTTAITITEKGSANQWITVEQNSTYILSAYIKISNTSKRIVLGVNDADNKRIADKDIYTGVYKLHEVEFETGSNTTVKVFSWLPPSDGATATIDNMKVVKKSTVYVPVASISVSAQNGGFQAGETISLAETIAPSNASDKSVTWSSDNSAVATVSNGVVTAVSAGTANITVQSVDSNLTASTVVTVSPSSIAAFKNGDFEDGLNHWNTWQDIVTTTDGAYEGASLRLNGVASCNQTITVKANTSYIFSGYAKVDNPSSARVVMGINDANSDGIAFKDITNQFYTYHEVPFETGNNETTITVYFWRPSGSSGYAYLDNAMLIEVPASSARKSNTIALEEELTSVLVYPNPASDFVTFKTTKMEGLKSISILNIVGQSVVNTTFEEVLKLPVATLQKGTYIVLISDEEGNRATSKLLIK</sequence>
<dbReference type="SUPFAM" id="SSF49785">
    <property type="entry name" value="Galactose-binding domain-like"/>
    <property type="match status" value="2"/>
</dbReference>
<dbReference type="InterPro" id="IPR026444">
    <property type="entry name" value="Secre_tail"/>
</dbReference>
<gene>
    <name evidence="4" type="ORF">KM029_21880</name>
</gene>
<dbReference type="SUPFAM" id="SSF49373">
    <property type="entry name" value="Invasin/intimin cell-adhesion fragments"/>
    <property type="match status" value="2"/>
</dbReference>
<dbReference type="InterPro" id="IPR008964">
    <property type="entry name" value="Invasin/intimin_cell_adhesion"/>
</dbReference>
<dbReference type="Gene3D" id="2.160.20.10">
    <property type="entry name" value="Single-stranded right-handed beta-helix, Pectin lyase-like"/>
    <property type="match status" value="1"/>
</dbReference>
<feature type="domain" description="BIG2" evidence="3">
    <location>
        <begin position="707"/>
        <end position="785"/>
    </location>
</feature>
<dbReference type="SMART" id="SM00710">
    <property type="entry name" value="PbH1"/>
    <property type="match status" value="7"/>
</dbReference>
<dbReference type="InterPro" id="IPR012334">
    <property type="entry name" value="Pectin_lyas_fold"/>
</dbReference>
<accession>A0ABX8H0P7</accession>
<reference evidence="4 5" key="1">
    <citation type="submission" date="2021-05" db="EMBL/GenBank/DDBJ databases">
        <title>Comparative genomic studies on the polysaccharide-degrading batcterial strains of the Flammeovirga genus.</title>
        <authorList>
            <person name="Zewei F."/>
            <person name="Zheng Z."/>
            <person name="Yu L."/>
            <person name="Ruyue G."/>
            <person name="Yanhong M."/>
            <person name="Yuanyuan C."/>
            <person name="Jingyan G."/>
            <person name="Wenjun H."/>
        </authorList>
    </citation>
    <scope>NUCLEOTIDE SEQUENCE [LARGE SCALE GENOMIC DNA]</scope>
    <source>
        <strain evidence="4 5">YS10</strain>
    </source>
</reference>
<dbReference type="InterPro" id="IPR011050">
    <property type="entry name" value="Pectin_lyase_fold/virulence"/>
</dbReference>
<dbReference type="InterPro" id="IPR008979">
    <property type="entry name" value="Galactose-bd-like_sf"/>
</dbReference>
<dbReference type="PROSITE" id="PS51257">
    <property type="entry name" value="PROKAR_LIPOPROTEIN"/>
    <property type="match status" value="1"/>
</dbReference>
<evidence type="ECO:0000313" key="5">
    <source>
        <dbReference type="Proteomes" id="UP000682802"/>
    </source>
</evidence>
<name>A0ABX8H0P7_9BACT</name>
<dbReference type="RefSeq" id="WP_144075940.1">
    <property type="nucleotide sequence ID" value="NZ_CP076129.1"/>
</dbReference>
<evidence type="ECO:0000313" key="4">
    <source>
        <dbReference type="EMBL" id="QWG09258.1"/>
    </source>
</evidence>
<protein>
    <submittedName>
        <fullName evidence="4">Ig-like domain-containing protein</fullName>
    </submittedName>
</protein>
<keyword evidence="5" id="KW-1185">Reference proteome</keyword>
<dbReference type="InterPro" id="IPR003343">
    <property type="entry name" value="Big_2"/>
</dbReference>
<evidence type="ECO:0000256" key="1">
    <source>
        <dbReference type="ARBA" id="ARBA00022801"/>
    </source>
</evidence>
<dbReference type="Proteomes" id="UP000682802">
    <property type="component" value="Chromosome 2"/>
</dbReference>
<dbReference type="NCBIfam" id="TIGR04183">
    <property type="entry name" value="Por_Secre_tail"/>
    <property type="match status" value="1"/>
</dbReference>
<dbReference type="EMBL" id="CP076129">
    <property type="protein sequence ID" value="QWG09258.1"/>
    <property type="molecule type" value="Genomic_DNA"/>
</dbReference>
<feature type="chain" id="PRO_5046917039" evidence="2">
    <location>
        <begin position="22"/>
        <end position="1241"/>
    </location>
</feature>
<feature type="domain" description="BIG2" evidence="3">
    <location>
        <begin position="931"/>
        <end position="1007"/>
    </location>
</feature>
<feature type="signal peptide" evidence="2">
    <location>
        <begin position="1"/>
        <end position="21"/>
    </location>
</feature>
<dbReference type="Pfam" id="PF18962">
    <property type="entry name" value="Por_Secre_tail"/>
    <property type="match status" value="1"/>
</dbReference>
<proteinExistence type="predicted"/>